<keyword evidence="3" id="KW-1185">Reference proteome</keyword>
<feature type="region of interest" description="Disordered" evidence="1">
    <location>
        <begin position="37"/>
        <end position="56"/>
    </location>
</feature>
<dbReference type="EMBL" id="MU167332">
    <property type="protein sequence ID" value="KAG0142965.1"/>
    <property type="molecule type" value="Genomic_DNA"/>
</dbReference>
<reference evidence="2" key="1">
    <citation type="submission" date="2013-11" db="EMBL/GenBank/DDBJ databases">
        <title>Genome sequence of the fusiform rust pathogen reveals effectors for host alternation and coevolution with pine.</title>
        <authorList>
            <consortium name="DOE Joint Genome Institute"/>
            <person name="Smith K."/>
            <person name="Pendleton A."/>
            <person name="Kubisiak T."/>
            <person name="Anderson C."/>
            <person name="Salamov A."/>
            <person name="Aerts A."/>
            <person name="Riley R."/>
            <person name="Clum A."/>
            <person name="Lindquist E."/>
            <person name="Ence D."/>
            <person name="Campbell M."/>
            <person name="Kronenberg Z."/>
            <person name="Feau N."/>
            <person name="Dhillon B."/>
            <person name="Hamelin R."/>
            <person name="Burleigh J."/>
            <person name="Smith J."/>
            <person name="Yandell M."/>
            <person name="Nelson C."/>
            <person name="Grigoriev I."/>
            <person name="Davis J."/>
        </authorList>
    </citation>
    <scope>NUCLEOTIDE SEQUENCE</scope>
    <source>
        <strain evidence="2">G11</strain>
    </source>
</reference>
<dbReference type="Proteomes" id="UP000886653">
    <property type="component" value="Unassembled WGS sequence"/>
</dbReference>
<dbReference type="AlphaFoldDB" id="A0A9P6NAG9"/>
<evidence type="ECO:0000313" key="3">
    <source>
        <dbReference type="Proteomes" id="UP000886653"/>
    </source>
</evidence>
<evidence type="ECO:0000313" key="2">
    <source>
        <dbReference type="EMBL" id="KAG0142965.1"/>
    </source>
</evidence>
<proteinExistence type="predicted"/>
<evidence type="ECO:0000256" key="1">
    <source>
        <dbReference type="SAM" id="MobiDB-lite"/>
    </source>
</evidence>
<protein>
    <submittedName>
        <fullName evidence="2">Uncharacterized protein</fullName>
    </submittedName>
</protein>
<gene>
    <name evidence="2" type="ORF">CROQUDRAFT_96880</name>
</gene>
<organism evidence="2 3">
    <name type="scientific">Cronartium quercuum f. sp. fusiforme G11</name>
    <dbReference type="NCBI Taxonomy" id="708437"/>
    <lineage>
        <taxon>Eukaryota</taxon>
        <taxon>Fungi</taxon>
        <taxon>Dikarya</taxon>
        <taxon>Basidiomycota</taxon>
        <taxon>Pucciniomycotina</taxon>
        <taxon>Pucciniomycetes</taxon>
        <taxon>Pucciniales</taxon>
        <taxon>Coleosporiaceae</taxon>
        <taxon>Cronartium</taxon>
    </lineage>
</organism>
<accession>A0A9P6NAG9</accession>
<name>A0A9P6NAG9_9BASI</name>
<sequence length="94" mass="10123">MPLGTENVTPRQVFPSWMTSLAARLAALRRPASTLCSPATGLRATDSEPPPAQSPNFPLTPLINLFGPKTKKLSVILIHMSMSSDYLFTLSNPG</sequence>
<comment type="caution">
    <text evidence="2">The sequence shown here is derived from an EMBL/GenBank/DDBJ whole genome shotgun (WGS) entry which is preliminary data.</text>
</comment>